<dbReference type="Gene3D" id="3.20.20.70">
    <property type="entry name" value="Aldolase class I"/>
    <property type="match status" value="1"/>
</dbReference>
<dbReference type="InterPro" id="IPR044643">
    <property type="entry name" value="TrpF_fam"/>
</dbReference>
<protein>
    <recommendedName>
        <fullName evidence="5 10">N-(5'-phosphoribosyl)anthranilate isomerase</fullName>
        <shortName evidence="10">PRAI</shortName>
        <ecNumber evidence="4 10">5.3.1.24</ecNumber>
    </recommendedName>
</protein>
<evidence type="ECO:0000256" key="5">
    <source>
        <dbReference type="ARBA" id="ARBA00022272"/>
    </source>
</evidence>
<dbReference type="SUPFAM" id="SSF51366">
    <property type="entry name" value="Ribulose-phoshate binding barrel"/>
    <property type="match status" value="1"/>
</dbReference>
<dbReference type="AlphaFoldDB" id="A0A0F3GVV8"/>
<dbReference type="InterPro" id="IPR011060">
    <property type="entry name" value="RibuloseP-bd_barrel"/>
</dbReference>
<dbReference type="Pfam" id="PF00697">
    <property type="entry name" value="PRAI"/>
    <property type="match status" value="1"/>
</dbReference>
<dbReference type="UniPathway" id="UPA00035">
    <property type="reaction ID" value="UER00042"/>
</dbReference>
<evidence type="ECO:0000256" key="3">
    <source>
        <dbReference type="ARBA" id="ARBA00007571"/>
    </source>
</evidence>
<evidence type="ECO:0000256" key="8">
    <source>
        <dbReference type="ARBA" id="ARBA00023141"/>
    </source>
</evidence>
<organism evidence="12 13">
    <name type="scientific">Candidatus Magnetobacterium bavaricum</name>
    <dbReference type="NCBI Taxonomy" id="29290"/>
    <lineage>
        <taxon>Bacteria</taxon>
        <taxon>Pseudomonadati</taxon>
        <taxon>Nitrospirota</taxon>
        <taxon>Thermodesulfovibrionia</taxon>
        <taxon>Thermodesulfovibrionales</taxon>
        <taxon>Candidatus Magnetobacteriaceae</taxon>
        <taxon>Candidatus Magnetobacterium</taxon>
    </lineage>
</organism>
<name>A0A0F3GVV8_9BACT</name>
<dbReference type="InterPro" id="IPR001240">
    <property type="entry name" value="PRAI_dom"/>
</dbReference>
<evidence type="ECO:0000256" key="2">
    <source>
        <dbReference type="ARBA" id="ARBA00004664"/>
    </source>
</evidence>
<keyword evidence="13" id="KW-1185">Reference proteome</keyword>
<dbReference type="EC" id="5.3.1.24" evidence="4 10"/>
<comment type="catalytic activity">
    <reaction evidence="1 10">
        <text>N-(5-phospho-beta-D-ribosyl)anthranilate = 1-(2-carboxyphenylamino)-1-deoxy-D-ribulose 5-phosphate</text>
        <dbReference type="Rhea" id="RHEA:21540"/>
        <dbReference type="ChEBI" id="CHEBI:18277"/>
        <dbReference type="ChEBI" id="CHEBI:58613"/>
        <dbReference type="EC" id="5.3.1.24"/>
    </reaction>
</comment>
<dbReference type="FunFam" id="3.20.20.70:FF:000075">
    <property type="entry name" value="Tryptophan biosynthesis protein TRP1"/>
    <property type="match status" value="1"/>
</dbReference>
<feature type="domain" description="N-(5'phosphoribosyl) anthranilate isomerase (PRAI)" evidence="11">
    <location>
        <begin position="3"/>
        <end position="196"/>
    </location>
</feature>
<dbReference type="InterPro" id="IPR013785">
    <property type="entry name" value="Aldolase_TIM"/>
</dbReference>
<dbReference type="PANTHER" id="PTHR42894:SF1">
    <property type="entry name" value="N-(5'-PHOSPHORIBOSYL)ANTHRANILATE ISOMERASE"/>
    <property type="match status" value="1"/>
</dbReference>
<dbReference type="GO" id="GO:0004640">
    <property type="term" value="F:phosphoribosylanthranilate isomerase activity"/>
    <property type="evidence" value="ECO:0007669"/>
    <property type="project" value="UniProtKB-UniRule"/>
</dbReference>
<keyword evidence="6 10" id="KW-0028">Amino-acid biosynthesis</keyword>
<accession>A0A0F3GVV8</accession>
<dbReference type="NCBIfam" id="NF002298">
    <property type="entry name" value="PRK01222.1-4"/>
    <property type="match status" value="1"/>
</dbReference>
<reference evidence="12 13" key="1">
    <citation type="submission" date="2015-02" db="EMBL/GenBank/DDBJ databases">
        <title>Single-cell genomics of uncultivated deep-branching MTB reveals a conserved set of magnetosome genes.</title>
        <authorList>
            <person name="Kolinko S."/>
            <person name="Richter M."/>
            <person name="Glockner F.O."/>
            <person name="Brachmann A."/>
            <person name="Schuler D."/>
        </authorList>
    </citation>
    <scope>NUCLEOTIDE SEQUENCE [LARGE SCALE GENOMIC DNA]</scope>
    <source>
        <strain evidence="12">TM-1</strain>
    </source>
</reference>
<evidence type="ECO:0000256" key="1">
    <source>
        <dbReference type="ARBA" id="ARBA00001164"/>
    </source>
</evidence>
<gene>
    <name evidence="10" type="primary">trpF</name>
    <name evidence="12" type="ORF">MBAV_001813</name>
</gene>
<dbReference type="Proteomes" id="UP000033423">
    <property type="component" value="Unassembled WGS sequence"/>
</dbReference>
<evidence type="ECO:0000259" key="11">
    <source>
        <dbReference type="Pfam" id="PF00697"/>
    </source>
</evidence>
<dbReference type="HAMAP" id="MF_00135">
    <property type="entry name" value="PRAI"/>
    <property type="match status" value="1"/>
</dbReference>
<keyword evidence="8 10" id="KW-0057">Aromatic amino acid biosynthesis</keyword>
<dbReference type="EMBL" id="LACI01000781">
    <property type="protein sequence ID" value="KJU85997.1"/>
    <property type="molecule type" value="Genomic_DNA"/>
</dbReference>
<comment type="pathway">
    <text evidence="2 10">Amino-acid biosynthesis; L-tryptophan biosynthesis; L-tryptophan from chorismate: step 3/5.</text>
</comment>
<evidence type="ECO:0000256" key="9">
    <source>
        <dbReference type="ARBA" id="ARBA00023235"/>
    </source>
</evidence>
<evidence type="ECO:0000256" key="7">
    <source>
        <dbReference type="ARBA" id="ARBA00022822"/>
    </source>
</evidence>
<comment type="similarity">
    <text evidence="3 10">Belongs to the TrpF family.</text>
</comment>
<proteinExistence type="inferred from homology"/>
<dbReference type="PANTHER" id="PTHR42894">
    <property type="entry name" value="N-(5'-PHOSPHORIBOSYL)ANTHRANILATE ISOMERASE"/>
    <property type="match status" value="1"/>
</dbReference>
<keyword evidence="7 10" id="KW-0822">Tryptophan biosynthesis</keyword>
<evidence type="ECO:0000256" key="6">
    <source>
        <dbReference type="ARBA" id="ARBA00022605"/>
    </source>
</evidence>
<sequence length="206" mass="22631">MKVKICGITNIDDAIAATEAGADALGFVFYDKSPRCVRPGEVAAIVRELPPFITTVGVFVNEAEAAIVAKMTESGLDVVQLHGDEGAELCGVWRKVIKAFRVREFMDLRVLEPYKVHAWLLDAYDDKAYGGTGKLFNWDIALEAGHLGRIVLAGGLTVENVGDAIRRVRPYAVDVSSAVEETKRKKNHAKIKAFITEAKRQWKKGC</sequence>
<keyword evidence="9 10" id="KW-0413">Isomerase</keyword>
<dbReference type="PATRIC" id="fig|29290.4.peg.2429"/>
<dbReference type="CDD" id="cd00405">
    <property type="entry name" value="PRAI"/>
    <property type="match status" value="1"/>
</dbReference>
<evidence type="ECO:0000313" key="12">
    <source>
        <dbReference type="EMBL" id="KJU85997.1"/>
    </source>
</evidence>
<evidence type="ECO:0000256" key="10">
    <source>
        <dbReference type="HAMAP-Rule" id="MF_00135"/>
    </source>
</evidence>
<comment type="caution">
    <text evidence="12">The sequence shown here is derived from an EMBL/GenBank/DDBJ whole genome shotgun (WGS) entry which is preliminary data.</text>
</comment>
<evidence type="ECO:0000313" key="13">
    <source>
        <dbReference type="Proteomes" id="UP000033423"/>
    </source>
</evidence>
<evidence type="ECO:0000256" key="4">
    <source>
        <dbReference type="ARBA" id="ARBA00012572"/>
    </source>
</evidence>
<dbReference type="GO" id="GO:0000162">
    <property type="term" value="P:L-tryptophan biosynthetic process"/>
    <property type="evidence" value="ECO:0007669"/>
    <property type="project" value="UniProtKB-UniRule"/>
</dbReference>